<accession>A0A3E4N4N8</accession>
<dbReference type="InterPro" id="IPR053842">
    <property type="entry name" value="NikA-like"/>
</dbReference>
<sequence length="117" mass="13188">MEKDKQQSRQTRRNKVRVVSARFTDIEYQAVEKRRKDAGVSLSRFVHSVLLTGKVVQRISKADADVLRKLAGEANNINQLAHKANAGGFAGVAAELMMLKKKIVQIIKQLSDDWKNK</sequence>
<dbReference type="Pfam" id="PF21983">
    <property type="entry name" value="NikA-like"/>
    <property type="match status" value="1"/>
</dbReference>
<dbReference type="Proteomes" id="UP000260862">
    <property type="component" value="Unassembled WGS sequence"/>
</dbReference>
<organism evidence="1 2">
    <name type="scientific">Phocaeicola plebeius</name>
    <dbReference type="NCBI Taxonomy" id="310297"/>
    <lineage>
        <taxon>Bacteria</taxon>
        <taxon>Pseudomonadati</taxon>
        <taxon>Bacteroidota</taxon>
        <taxon>Bacteroidia</taxon>
        <taxon>Bacteroidales</taxon>
        <taxon>Bacteroidaceae</taxon>
        <taxon>Phocaeicola</taxon>
    </lineage>
</organism>
<name>A0A3E4N4N8_9BACT</name>
<evidence type="ECO:0000313" key="2">
    <source>
        <dbReference type="Proteomes" id="UP000260862"/>
    </source>
</evidence>
<comment type="caution">
    <text evidence="1">The sequence shown here is derived from an EMBL/GenBank/DDBJ whole genome shotgun (WGS) entry which is preliminary data.</text>
</comment>
<gene>
    <name evidence="1" type="ORF">DXD04_05175</name>
</gene>
<evidence type="ECO:0000313" key="1">
    <source>
        <dbReference type="EMBL" id="RGK57018.1"/>
    </source>
</evidence>
<dbReference type="AlphaFoldDB" id="A0A3E4N4N8"/>
<proteinExistence type="predicted"/>
<keyword evidence="2" id="KW-1185">Reference proteome</keyword>
<dbReference type="EMBL" id="QSQT01000007">
    <property type="protein sequence ID" value="RGK57018.1"/>
    <property type="molecule type" value="Genomic_DNA"/>
</dbReference>
<dbReference type="RefSeq" id="WP_117671458.1">
    <property type="nucleotide sequence ID" value="NZ_CABOGR010000007.1"/>
</dbReference>
<reference evidence="1 2" key="1">
    <citation type="submission" date="2018-08" db="EMBL/GenBank/DDBJ databases">
        <title>A genome reference for cultivated species of the human gut microbiota.</title>
        <authorList>
            <person name="Zou Y."/>
            <person name="Xue W."/>
            <person name="Luo G."/>
        </authorList>
    </citation>
    <scope>NUCLEOTIDE SEQUENCE [LARGE SCALE GENOMIC DNA]</scope>
    <source>
        <strain evidence="1 2">TF10-3AC</strain>
    </source>
</reference>
<protein>
    <submittedName>
        <fullName evidence="1">Plasmid mobilization relaxosome protein MobC</fullName>
    </submittedName>
</protein>